<keyword evidence="3" id="KW-1185">Reference proteome</keyword>
<organism evidence="2 3">
    <name type="scientific">Gracilimonas sediminicola</name>
    <dbReference type="NCBI Taxonomy" id="2952158"/>
    <lineage>
        <taxon>Bacteria</taxon>
        <taxon>Pseudomonadati</taxon>
        <taxon>Balneolota</taxon>
        <taxon>Balneolia</taxon>
        <taxon>Balneolales</taxon>
        <taxon>Balneolaceae</taxon>
        <taxon>Gracilimonas</taxon>
    </lineage>
</organism>
<feature type="transmembrane region" description="Helical" evidence="1">
    <location>
        <begin position="86"/>
        <end position="107"/>
    </location>
</feature>
<feature type="transmembrane region" description="Helical" evidence="1">
    <location>
        <begin position="114"/>
        <end position="136"/>
    </location>
</feature>
<dbReference type="EMBL" id="JANDBC010000001">
    <property type="protein sequence ID" value="MCP9289975.1"/>
    <property type="molecule type" value="Genomic_DNA"/>
</dbReference>
<dbReference type="Proteomes" id="UP001139125">
    <property type="component" value="Unassembled WGS sequence"/>
</dbReference>
<dbReference type="RefSeq" id="WP_255131611.1">
    <property type="nucleotide sequence ID" value="NZ_JANDBC010000001.1"/>
</dbReference>
<reference evidence="2" key="1">
    <citation type="submission" date="2022-06" db="EMBL/GenBank/DDBJ databases">
        <title>Gracilimonas sp. CAU 1638 isolated from sea sediment.</title>
        <authorList>
            <person name="Kim W."/>
        </authorList>
    </citation>
    <scope>NUCLEOTIDE SEQUENCE</scope>
    <source>
        <strain evidence="2">CAU 1638</strain>
    </source>
</reference>
<evidence type="ECO:0000313" key="3">
    <source>
        <dbReference type="Proteomes" id="UP001139125"/>
    </source>
</evidence>
<sequence length="137" mass="15054">MSAINWLAVVAASLVGFAIGFVWYGPLFGKKWMEAVGMTEEDAENGNMAKIFGVTLIFQFIMAFCLAMFFYGDPASADMINGSNGAFYGFLTGFGWVATALGVNALYEQKSWTYIFINGSFWIVVFTLMGLILGAWK</sequence>
<proteinExistence type="predicted"/>
<comment type="caution">
    <text evidence="2">The sequence shown here is derived from an EMBL/GenBank/DDBJ whole genome shotgun (WGS) entry which is preliminary data.</text>
</comment>
<gene>
    <name evidence="2" type="ORF">NM125_00115</name>
</gene>
<feature type="transmembrane region" description="Helical" evidence="1">
    <location>
        <begin position="49"/>
        <end position="71"/>
    </location>
</feature>
<keyword evidence="1" id="KW-1133">Transmembrane helix</keyword>
<evidence type="ECO:0000256" key="1">
    <source>
        <dbReference type="SAM" id="Phobius"/>
    </source>
</evidence>
<protein>
    <submittedName>
        <fullName evidence="2">DUF1761 domain-containing protein</fullName>
    </submittedName>
</protein>
<dbReference type="InterPro" id="IPR013879">
    <property type="entry name" value="DUF1761"/>
</dbReference>
<evidence type="ECO:0000313" key="2">
    <source>
        <dbReference type="EMBL" id="MCP9289975.1"/>
    </source>
</evidence>
<feature type="transmembrane region" description="Helical" evidence="1">
    <location>
        <begin position="6"/>
        <end position="28"/>
    </location>
</feature>
<accession>A0A9X2RAT6</accession>
<keyword evidence="1" id="KW-0472">Membrane</keyword>
<name>A0A9X2RAT6_9BACT</name>
<keyword evidence="1" id="KW-0812">Transmembrane</keyword>
<dbReference type="Pfam" id="PF08570">
    <property type="entry name" value="DUF1761"/>
    <property type="match status" value="1"/>
</dbReference>
<dbReference type="AlphaFoldDB" id="A0A9X2RAT6"/>